<dbReference type="Pfam" id="PF01153">
    <property type="entry name" value="Glypican"/>
    <property type="match status" value="1"/>
</dbReference>
<dbReference type="KEGG" id="lgi:LOTGIDRAFT_160156"/>
<comment type="similarity">
    <text evidence="2">Belongs to the glypican family.</text>
</comment>
<keyword evidence="11" id="KW-1133">Transmembrane helix</keyword>
<gene>
    <name evidence="12" type="ORF">LOTGIDRAFT_160156</name>
</gene>
<evidence type="ECO:0000313" key="12">
    <source>
        <dbReference type="EMBL" id="ESO96167.1"/>
    </source>
</evidence>
<keyword evidence="11" id="KW-0812">Transmembrane</keyword>
<keyword evidence="3" id="KW-1003">Cell membrane</keyword>
<evidence type="ECO:0000256" key="5">
    <source>
        <dbReference type="ARBA" id="ARBA00022729"/>
    </source>
</evidence>
<evidence type="ECO:0000256" key="11">
    <source>
        <dbReference type="SAM" id="Phobius"/>
    </source>
</evidence>
<keyword evidence="10" id="KW-0449">Lipoprotein</keyword>
<comment type="subcellular location">
    <subcellularLocation>
        <location evidence="1">Cell membrane</location>
        <topology evidence="1">Lipid-anchor</topology>
        <topology evidence="1">GPI-anchor</topology>
    </subcellularLocation>
</comment>
<feature type="transmembrane region" description="Helical" evidence="11">
    <location>
        <begin position="6"/>
        <end position="25"/>
    </location>
</feature>
<name>V4AGY2_LOTGI</name>
<dbReference type="HOGENOM" id="CLU_1215972_0_0_1"/>
<dbReference type="AlphaFoldDB" id="V4AGY2"/>
<evidence type="ECO:0000256" key="4">
    <source>
        <dbReference type="ARBA" id="ARBA00022622"/>
    </source>
</evidence>
<dbReference type="GeneID" id="20238317"/>
<keyword evidence="13" id="KW-1185">Reference proteome</keyword>
<keyword evidence="5" id="KW-0732">Signal</keyword>
<protein>
    <submittedName>
        <fullName evidence="12">Uncharacterized protein</fullName>
    </submittedName>
</protein>
<evidence type="ECO:0000313" key="13">
    <source>
        <dbReference type="Proteomes" id="UP000030746"/>
    </source>
</evidence>
<dbReference type="EMBL" id="KB201549">
    <property type="protein sequence ID" value="ESO96167.1"/>
    <property type="molecule type" value="Genomic_DNA"/>
</dbReference>
<proteinExistence type="inferred from homology"/>
<evidence type="ECO:0000256" key="1">
    <source>
        <dbReference type="ARBA" id="ARBA00004609"/>
    </source>
</evidence>
<evidence type="ECO:0000256" key="8">
    <source>
        <dbReference type="ARBA" id="ARBA00023180"/>
    </source>
</evidence>
<feature type="transmembrane region" description="Helical" evidence="11">
    <location>
        <begin position="123"/>
        <end position="142"/>
    </location>
</feature>
<keyword evidence="6" id="KW-0654">Proteoglycan</keyword>
<feature type="transmembrane region" description="Helical" evidence="11">
    <location>
        <begin position="199"/>
        <end position="226"/>
    </location>
</feature>
<evidence type="ECO:0000256" key="10">
    <source>
        <dbReference type="ARBA" id="ARBA00023288"/>
    </source>
</evidence>
<evidence type="ECO:0000256" key="9">
    <source>
        <dbReference type="ARBA" id="ARBA00023207"/>
    </source>
</evidence>
<feature type="transmembrane region" description="Helical" evidence="11">
    <location>
        <begin position="173"/>
        <end position="193"/>
    </location>
</feature>
<evidence type="ECO:0000256" key="3">
    <source>
        <dbReference type="ARBA" id="ARBA00022475"/>
    </source>
</evidence>
<dbReference type="GO" id="GO:0005886">
    <property type="term" value="C:plasma membrane"/>
    <property type="evidence" value="ECO:0007669"/>
    <property type="project" value="UniProtKB-SubCell"/>
</dbReference>
<keyword evidence="4" id="KW-0336">GPI-anchor</keyword>
<dbReference type="GO" id="GO:0098552">
    <property type="term" value="C:side of membrane"/>
    <property type="evidence" value="ECO:0007669"/>
    <property type="project" value="UniProtKB-KW"/>
</dbReference>
<keyword evidence="9" id="KW-0357">Heparan sulfate</keyword>
<dbReference type="GO" id="GO:0009966">
    <property type="term" value="P:regulation of signal transduction"/>
    <property type="evidence" value="ECO:0007669"/>
    <property type="project" value="InterPro"/>
</dbReference>
<evidence type="ECO:0000256" key="6">
    <source>
        <dbReference type="ARBA" id="ARBA00022974"/>
    </source>
</evidence>
<evidence type="ECO:0000256" key="7">
    <source>
        <dbReference type="ARBA" id="ARBA00023136"/>
    </source>
</evidence>
<dbReference type="RefSeq" id="XP_009053282.1">
    <property type="nucleotide sequence ID" value="XM_009055034.1"/>
</dbReference>
<reference evidence="12 13" key="1">
    <citation type="journal article" date="2013" name="Nature">
        <title>Insights into bilaterian evolution from three spiralian genomes.</title>
        <authorList>
            <person name="Simakov O."/>
            <person name="Marletaz F."/>
            <person name="Cho S.J."/>
            <person name="Edsinger-Gonzales E."/>
            <person name="Havlak P."/>
            <person name="Hellsten U."/>
            <person name="Kuo D.H."/>
            <person name="Larsson T."/>
            <person name="Lv J."/>
            <person name="Arendt D."/>
            <person name="Savage R."/>
            <person name="Osoegawa K."/>
            <person name="de Jong P."/>
            <person name="Grimwood J."/>
            <person name="Chapman J.A."/>
            <person name="Shapiro H."/>
            <person name="Aerts A."/>
            <person name="Otillar R.P."/>
            <person name="Terry A.Y."/>
            <person name="Boore J.L."/>
            <person name="Grigoriev I.V."/>
            <person name="Lindberg D.R."/>
            <person name="Seaver E.C."/>
            <person name="Weisblat D.A."/>
            <person name="Putnam N.H."/>
            <person name="Rokhsar D.S."/>
        </authorList>
    </citation>
    <scope>NUCLEOTIDE SEQUENCE [LARGE SCALE GENOMIC DNA]</scope>
</reference>
<dbReference type="Proteomes" id="UP000030746">
    <property type="component" value="Unassembled WGS sequence"/>
</dbReference>
<keyword evidence="8" id="KW-0325">Glycoprotein</keyword>
<sequence>MGALLNWNISFVFVFMCTFYCGVFSSNSYHYKQQHTCKNVQKEFQELNIGDKSLVPDLPVHVAHLAVCHKGLHHPGQRLCCNNGTVDKYHTAANKYLMDSLHSGTAFLKKFLMDKLKDYEMVFLYRCIIDVLSTILTVVFLYRCIIDVLSTILTVVFLYRCIIDVLSTILTVVFLYCSIIDVLSTILTVVFLYRCIIDVLSTILTVVFLYRCIIDVLSTILSIAILHI</sequence>
<evidence type="ECO:0000256" key="2">
    <source>
        <dbReference type="ARBA" id="ARBA00010260"/>
    </source>
</evidence>
<accession>V4AGY2</accession>
<dbReference type="CTD" id="20238317"/>
<feature type="transmembrane region" description="Helical" evidence="11">
    <location>
        <begin position="148"/>
        <end position="166"/>
    </location>
</feature>
<keyword evidence="7 11" id="KW-0472">Membrane</keyword>
<dbReference type="InterPro" id="IPR001863">
    <property type="entry name" value="Glypican"/>
</dbReference>
<organism evidence="12 13">
    <name type="scientific">Lottia gigantea</name>
    <name type="common">Giant owl limpet</name>
    <dbReference type="NCBI Taxonomy" id="225164"/>
    <lineage>
        <taxon>Eukaryota</taxon>
        <taxon>Metazoa</taxon>
        <taxon>Spiralia</taxon>
        <taxon>Lophotrochozoa</taxon>
        <taxon>Mollusca</taxon>
        <taxon>Gastropoda</taxon>
        <taxon>Patellogastropoda</taxon>
        <taxon>Lottioidea</taxon>
        <taxon>Lottiidae</taxon>
        <taxon>Lottia</taxon>
    </lineage>
</organism>